<evidence type="ECO:0000256" key="6">
    <source>
        <dbReference type="ARBA" id="ARBA00022786"/>
    </source>
</evidence>
<dbReference type="AlphaFoldDB" id="A0A6C0EPL7"/>
<keyword evidence="7" id="KW-0862">Zinc</keyword>
<keyword evidence="6" id="KW-0833">Ubl conjugation pathway</keyword>
<dbReference type="GO" id="GO:0016020">
    <property type="term" value="C:membrane"/>
    <property type="evidence" value="ECO:0007669"/>
    <property type="project" value="UniProtKB-SubCell"/>
</dbReference>
<keyword evidence="5" id="KW-0863">Zinc-finger</keyword>
<evidence type="ECO:0000256" key="8">
    <source>
        <dbReference type="ARBA" id="ARBA00022989"/>
    </source>
</evidence>
<evidence type="ECO:0000313" key="12">
    <source>
        <dbReference type="EMBL" id="QHT30259.1"/>
    </source>
</evidence>
<feature type="transmembrane region" description="Helical" evidence="10">
    <location>
        <begin position="78"/>
        <end position="100"/>
    </location>
</feature>
<dbReference type="GO" id="GO:0004842">
    <property type="term" value="F:ubiquitin-protein transferase activity"/>
    <property type="evidence" value="ECO:0007669"/>
    <property type="project" value="TreeGrafter"/>
</dbReference>
<evidence type="ECO:0000256" key="3">
    <source>
        <dbReference type="ARBA" id="ARBA00022692"/>
    </source>
</evidence>
<dbReference type="GO" id="GO:0016567">
    <property type="term" value="P:protein ubiquitination"/>
    <property type="evidence" value="ECO:0007669"/>
    <property type="project" value="TreeGrafter"/>
</dbReference>
<keyword evidence="4" id="KW-0479">Metal-binding</keyword>
<name>A0A6C0EPL7_9ZZZZ</name>
<dbReference type="SUPFAM" id="SSF57850">
    <property type="entry name" value="RING/U-box"/>
    <property type="match status" value="1"/>
</dbReference>
<dbReference type="Gene3D" id="3.30.40.10">
    <property type="entry name" value="Zinc/RING finger domain, C3HC4 (zinc finger)"/>
    <property type="match status" value="1"/>
</dbReference>
<feature type="transmembrane region" description="Helical" evidence="10">
    <location>
        <begin position="172"/>
        <end position="190"/>
    </location>
</feature>
<dbReference type="GO" id="GO:0008270">
    <property type="term" value="F:zinc ion binding"/>
    <property type="evidence" value="ECO:0007669"/>
    <property type="project" value="UniProtKB-KW"/>
</dbReference>
<dbReference type="EMBL" id="MN738894">
    <property type="protein sequence ID" value="QHT30259.1"/>
    <property type="molecule type" value="Genomic_DNA"/>
</dbReference>
<protein>
    <recommendedName>
        <fullName evidence="11">RING-CH-type domain-containing protein</fullName>
    </recommendedName>
</protein>
<feature type="domain" description="RING-CH-type" evidence="11">
    <location>
        <begin position="1"/>
        <end position="61"/>
    </location>
</feature>
<reference evidence="12" key="1">
    <citation type="journal article" date="2020" name="Nature">
        <title>Giant virus diversity and host interactions through global metagenomics.</title>
        <authorList>
            <person name="Schulz F."/>
            <person name="Roux S."/>
            <person name="Paez-Espino D."/>
            <person name="Jungbluth S."/>
            <person name="Walsh D.A."/>
            <person name="Denef V.J."/>
            <person name="McMahon K.D."/>
            <person name="Konstantinidis K.T."/>
            <person name="Eloe-Fadrosh E.A."/>
            <person name="Kyrpides N.C."/>
            <person name="Woyke T."/>
        </authorList>
    </citation>
    <scope>NUCLEOTIDE SEQUENCE</scope>
    <source>
        <strain evidence="12">GVMAG-M-3300009149-34</strain>
    </source>
</reference>
<dbReference type="SMART" id="SM00744">
    <property type="entry name" value="RINGv"/>
    <property type="match status" value="1"/>
</dbReference>
<dbReference type="Pfam" id="PF12906">
    <property type="entry name" value="RINGv"/>
    <property type="match status" value="1"/>
</dbReference>
<evidence type="ECO:0000256" key="5">
    <source>
        <dbReference type="ARBA" id="ARBA00022771"/>
    </source>
</evidence>
<keyword evidence="9 10" id="KW-0472">Membrane</keyword>
<feature type="transmembrane region" description="Helical" evidence="10">
    <location>
        <begin position="196"/>
        <end position="213"/>
    </location>
</feature>
<dbReference type="PANTHER" id="PTHR46065">
    <property type="entry name" value="E3 UBIQUITIN-PROTEIN LIGASE MARCH 2/3 FAMILY MEMBER"/>
    <property type="match status" value="1"/>
</dbReference>
<sequence length="254" mass="29931">METQIECRICMIGGDEESLIQPCRCSTSHVHESCLQKWRNLNTSNEKYIKCEVCKAYYVILRDYPNETFEIITRPTRITCPLFCVYTVYLLLGSTLVYALDMLCGQASLVILNGGNGNDIIKVDNINLSWFIYYLSYTSYIFCMIFFVHILFGVKNHVHRKQFYIKKTRCDFCAYFILSWSYFYNFYIFYKAFNMADLYMFTSLASVPINFFIMKRVSQIHDNTIMELNTNNVETIRSVIYNPLLNIIIPEDEN</sequence>
<evidence type="ECO:0000256" key="1">
    <source>
        <dbReference type="ARBA" id="ARBA00004141"/>
    </source>
</evidence>
<dbReference type="InterPro" id="IPR013083">
    <property type="entry name" value="Znf_RING/FYVE/PHD"/>
</dbReference>
<evidence type="ECO:0000256" key="4">
    <source>
        <dbReference type="ARBA" id="ARBA00022723"/>
    </source>
</evidence>
<evidence type="ECO:0000256" key="7">
    <source>
        <dbReference type="ARBA" id="ARBA00022833"/>
    </source>
</evidence>
<proteinExistence type="predicted"/>
<evidence type="ECO:0000256" key="9">
    <source>
        <dbReference type="ARBA" id="ARBA00023136"/>
    </source>
</evidence>
<comment type="subcellular location">
    <subcellularLocation>
        <location evidence="1">Membrane</location>
        <topology evidence="1">Multi-pass membrane protein</topology>
    </subcellularLocation>
</comment>
<keyword evidence="3 10" id="KW-0812">Transmembrane</keyword>
<dbReference type="CDD" id="cd16495">
    <property type="entry name" value="RING_CH-C4HC3_MARCH"/>
    <property type="match status" value="1"/>
</dbReference>
<keyword evidence="8 10" id="KW-1133">Transmembrane helix</keyword>
<evidence type="ECO:0000256" key="10">
    <source>
        <dbReference type="SAM" id="Phobius"/>
    </source>
</evidence>
<organism evidence="12">
    <name type="scientific">viral metagenome</name>
    <dbReference type="NCBI Taxonomy" id="1070528"/>
    <lineage>
        <taxon>unclassified sequences</taxon>
        <taxon>metagenomes</taxon>
        <taxon>organismal metagenomes</taxon>
    </lineage>
</organism>
<dbReference type="PROSITE" id="PS51292">
    <property type="entry name" value="ZF_RING_CH"/>
    <property type="match status" value="1"/>
</dbReference>
<dbReference type="InterPro" id="IPR011016">
    <property type="entry name" value="Znf_RING-CH"/>
</dbReference>
<evidence type="ECO:0000256" key="2">
    <source>
        <dbReference type="ARBA" id="ARBA00022679"/>
    </source>
</evidence>
<dbReference type="PANTHER" id="PTHR46065:SF3">
    <property type="entry name" value="FI20425P1"/>
    <property type="match status" value="1"/>
</dbReference>
<accession>A0A6C0EPL7</accession>
<keyword evidence="2" id="KW-0808">Transferase</keyword>
<feature type="transmembrane region" description="Helical" evidence="10">
    <location>
        <begin position="131"/>
        <end position="152"/>
    </location>
</feature>
<evidence type="ECO:0000259" key="11">
    <source>
        <dbReference type="PROSITE" id="PS51292"/>
    </source>
</evidence>